<feature type="coiled-coil region" evidence="1">
    <location>
        <begin position="326"/>
        <end position="367"/>
    </location>
</feature>
<evidence type="ECO:0000313" key="2">
    <source>
        <dbReference type="EMBL" id="EAQ91662.1"/>
    </source>
</evidence>
<gene>
    <name evidence="2" type="ORF">CHGG_03597</name>
</gene>
<sequence>MPYSDASYNYYSGPSEVLTDDSRKCQVEGCNKKHAFSRPDGDKKVYSKYCSNHTCEKTYPGEVDYHCKNPRSSNERYCSLHLTCGEPGCKKMGEHYGVREHVRWFCASHRCTSSECRLRATDRTQQRCTAHIILCNVPNCTRPAHQHRDGRLDATCAAHYGTQLCEWAAGCTRRASAGRSSSPSTSSSSKSPQYCASHQCRTPLCERPRAISRSSPSPSSRDILDHCELHTCRTSGCRGEVHTLVDYCARHACAGVGCGRGGRGADPATAAGSLLAVGLDRDLCAVHAQAGQRRAVSLNAGEIGLDWDELRGRFEMGEGGRRERERKRLSDDLERMRRRERELEEDLERAERRRGLDREAMDRLQRDFQAWNGVSEWDSRRL</sequence>
<reference evidence="3" key="1">
    <citation type="journal article" date="2015" name="Genome Announc.">
        <title>Draft genome sequence of the cellulolytic fungus Chaetomium globosum.</title>
        <authorList>
            <person name="Cuomo C.A."/>
            <person name="Untereiner W.A."/>
            <person name="Ma L.-J."/>
            <person name="Grabherr M."/>
            <person name="Birren B.W."/>
        </authorList>
    </citation>
    <scope>NUCLEOTIDE SEQUENCE [LARGE SCALE GENOMIC DNA]</scope>
    <source>
        <strain evidence="3">ATCC 6205 / CBS 148.51 / DSM 1962 / NBRC 6347 / NRRL 1970</strain>
    </source>
</reference>
<evidence type="ECO:0000256" key="1">
    <source>
        <dbReference type="SAM" id="Coils"/>
    </source>
</evidence>
<dbReference type="Proteomes" id="UP000001056">
    <property type="component" value="Unassembled WGS sequence"/>
</dbReference>
<name>Q2H857_CHAGB</name>
<proteinExistence type="predicted"/>
<keyword evidence="3" id="KW-1185">Reference proteome</keyword>
<dbReference type="EMBL" id="CH408030">
    <property type="protein sequence ID" value="EAQ91662.1"/>
    <property type="molecule type" value="Genomic_DNA"/>
</dbReference>
<evidence type="ECO:0000313" key="3">
    <source>
        <dbReference type="Proteomes" id="UP000001056"/>
    </source>
</evidence>
<dbReference type="OMA" id="CASHRCT"/>
<dbReference type="InParanoid" id="Q2H857"/>
<dbReference type="RefSeq" id="XP_001230113.1">
    <property type="nucleotide sequence ID" value="XM_001230112.1"/>
</dbReference>
<dbReference type="HOGENOM" id="CLU_723610_0_0_1"/>
<accession>Q2H857</accession>
<dbReference type="OrthoDB" id="4561491at2759"/>
<dbReference type="GeneID" id="4389630"/>
<dbReference type="eggNOG" id="ENOG502RAD4">
    <property type="taxonomic scope" value="Eukaryota"/>
</dbReference>
<dbReference type="VEuPathDB" id="FungiDB:CHGG_03597"/>
<dbReference type="AlphaFoldDB" id="Q2H857"/>
<protein>
    <submittedName>
        <fullName evidence="2">Uncharacterized protein</fullName>
    </submittedName>
</protein>
<organism evidence="2 3">
    <name type="scientific">Chaetomium globosum (strain ATCC 6205 / CBS 148.51 / DSM 1962 / NBRC 6347 / NRRL 1970)</name>
    <name type="common">Soil fungus</name>
    <dbReference type="NCBI Taxonomy" id="306901"/>
    <lineage>
        <taxon>Eukaryota</taxon>
        <taxon>Fungi</taxon>
        <taxon>Dikarya</taxon>
        <taxon>Ascomycota</taxon>
        <taxon>Pezizomycotina</taxon>
        <taxon>Sordariomycetes</taxon>
        <taxon>Sordariomycetidae</taxon>
        <taxon>Sordariales</taxon>
        <taxon>Chaetomiaceae</taxon>
        <taxon>Chaetomium</taxon>
    </lineage>
</organism>
<keyword evidence="1" id="KW-0175">Coiled coil</keyword>